<protein>
    <recommendedName>
        <fullName evidence="4">Lipoprotein YvcA</fullName>
    </recommendedName>
</protein>
<accession>A0A7Z1B3W8</accession>
<reference evidence="2 3" key="1">
    <citation type="journal article" date="2016" name="Front. Microbiol.">
        <title>High-Level Heat Resistance of Spores of Bacillus amyloliquefaciens and Bacillus licheniformis Results from the Presence of a spoVA Operon in a Tn1546 Transposon.</title>
        <authorList>
            <person name="Berendsen E.M."/>
            <person name="Koning R.A."/>
            <person name="Boekhorst J."/>
            <person name="de Jong A."/>
            <person name="Kuipers O.P."/>
            <person name="Wells-Bennik M.H."/>
        </authorList>
    </citation>
    <scope>NUCLEOTIDE SEQUENCE [LARGE SCALE GENOMIC DNA]</scope>
    <source>
        <strain evidence="2 3">B4121</strain>
    </source>
</reference>
<evidence type="ECO:0008006" key="4">
    <source>
        <dbReference type="Google" id="ProtNLM"/>
    </source>
</evidence>
<organism evidence="2 3">
    <name type="scientific">Bacillus paralicheniformis</name>
    <dbReference type="NCBI Taxonomy" id="1648923"/>
    <lineage>
        <taxon>Bacteria</taxon>
        <taxon>Bacillati</taxon>
        <taxon>Bacillota</taxon>
        <taxon>Bacilli</taxon>
        <taxon>Bacillales</taxon>
        <taxon>Bacillaceae</taxon>
        <taxon>Bacillus</taxon>
    </lineage>
</organism>
<evidence type="ECO:0000256" key="1">
    <source>
        <dbReference type="SAM" id="MobiDB-lite"/>
    </source>
</evidence>
<gene>
    <name evidence="2" type="ORF">B4121_2141</name>
</gene>
<evidence type="ECO:0000313" key="2">
    <source>
        <dbReference type="EMBL" id="OLF93771.1"/>
    </source>
</evidence>
<dbReference type="EMBL" id="LKPO01000013">
    <property type="protein sequence ID" value="OLF93771.1"/>
    <property type="molecule type" value="Genomic_DNA"/>
</dbReference>
<evidence type="ECO:0000313" key="3">
    <source>
        <dbReference type="Proteomes" id="UP000185604"/>
    </source>
</evidence>
<sequence>MNDSQNGKNGNQEEAVKPKDMDPKDLPQVPAFQDEKTREYMASTKEVEPGYYLLESKLKGFTMLFPENGRYDDNLSSLGKDEEIISFYSYDEKTNVSLNASVEYYLNQSFINNPNEMLEQVREENGYKGQFEKFEEKDKDIYFAYMKTVHDDTNQKNNETHSYIGYVNKQNYVGIQFTFDFTCLKSSKPCSLDVDSAEKKAKKLVKSIVFLTGKEK</sequence>
<dbReference type="Proteomes" id="UP000185604">
    <property type="component" value="Unassembled WGS sequence"/>
</dbReference>
<name>A0A7Z1B3W8_9BACI</name>
<dbReference type="AlphaFoldDB" id="A0A7Z1B3W8"/>
<feature type="region of interest" description="Disordered" evidence="1">
    <location>
        <begin position="1"/>
        <end position="38"/>
    </location>
</feature>
<comment type="caution">
    <text evidence="2">The sequence shown here is derived from an EMBL/GenBank/DDBJ whole genome shotgun (WGS) entry which is preliminary data.</text>
</comment>
<feature type="compositionally biased region" description="Polar residues" evidence="1">
    <location>
        <begin position="1"/>
        <end position="12"/>
    </location>
</feature>
<feature type="compositionally biased region" description="Basic and acidic residues" evidence="1">
    <location>
        <begin position="14"/>
        <end position="25"/>
    </location>
</feature>
<proteinExistence type="predicted"/>